<dbReference type="GeneID" id="87888620"/>
<evidence type="ECO:0000313" key="2">
    <source>
        <dbReference type="EMBL" id="KAK3303540.1"/>
    </source>
</evidence>
<keyword evidence="1" id="KW-0812">Transmembrane</keyword>
<reference evidence="2" key="2">
    <citation type="submission" date="2023-06" db="EMBL/GenBank/DDBJ databases">
        <authorList>
            <consortium name="Lawrence Berkeley National Laboratory"/>
            <person name="Mondo S.J."/>
            <person name="Hensen N."/>
            <person name="Bonometti L."/>
            <person name="Westerberg I."/>
            <person name="Brannstrom I.O."/>
            <person name="Guillou S."/>
            <person name="Cros-Aarteil S."/>
            <person name="Calhoun S."/>
            <person name="Haridas S."/>
            <person name="Kuo A."/>
            <person name="Pangilinan J."/>
            <person name="Riley R."/>
            <person name="Labutti K."/>
            <person name="Andreopoulos B."/>
            <person name="Lipzen A."/>
            <person name="Chen C."/>
            <person name="Yanf M."/>
            <person name="Daum C."/>
            <person name="Ng V."/>
            <person name="Clum A."/>
            <person name="Steindorff A."/>
            <person name="Ohm R."/>
            <person name="Martin F."/>
            <person name="Silar P."/>
            <person name="Natvig D."/>
            <person name="Lalanne C."/>
            <person name="Gautier V."/>
            <person name="Ament-Velasquez S.L."/>
            <person name="Kruys A."/>
            <person name="Hutchinson M.I."/>
            <person name="Powell A.J."/>
            <person name="Barry K."/>
            <person name="Miller A.N."/>
            <person name="Grigoriev I.V."/>
            <person name="Debuchy R."/>
            <person name="Gladieux P."/>
            <person name="Thoren M.H."/>
            <person name="Johannesson H."/>
        </authorList>
    </citation>
    <scope>NUCLEOTIDE SEQUENCE</scope>
    <source>
        <strain evidence="2">CBS 333.67</strain>
    </source>
</reference>
<evidence type="ECO:0000256" key="1">
    <source>
        <dbReference type="SAM" id="Phobius"/>
    </source>
</evidence>
<keyword evidence="3" id="KW-1185">Reference proteome</keyword>
<feature type="transmembrane region" description="Helical" evidence="1">
    <location>
        <begin position="43"/>
        <end position="64"/>
    </location>
</feature>
<dbReference type="Proteomes" id="UP001273166">
    <property type="component" value="Unassembled WGS sequence"/>
</dbReference>
<dbReference type="AlphaFoldDB" id="A0AAJ0GPK0"/>
<sequence length="97" mass="10957">MADLDAANSDDSRFFWSQVSVFDFWFLQLRYVDAACIRVSSSFCMGVQVVVLGAGISVYLRMYLSIPLFFHDPGGSSKLYVREHSSIGLQSRGTYLR</sequence>
<dbReference type="RefSeq" id="XP_062719320.1">
    <property type="nucleotide sequence ID" value="XM_062869791.1"/>
</dbReference>
<keyword evidence="1" id="KW-1133">Transmembrane helix</keyword>
<evidence type="ECO:0000313" key="3">
    <source>
        <dbReference type="Proteomes" id="UP001273166"/>
    </source>
</evidence>
<name>A0AAJ0GPK0_9PEZI</name>
<keyword evidence="1" id="KW-0472">Membrane</keyword>
<comment type="caution">
    <text evidence="2">The sequence shown here is derived from an EMBL/GenBank/DDBJ whole genome shotgun (WGS) entry which is preliminary data.</text>
</comment>
<proteinExistence type="predicted"/>
<gene>
    <name evidence="2" type="ORF">B0T15DRAFT_540501</name>
</gene>
<reference evidence="2" key="1">
    <citation type="journal article" date="2023" name="Mol. Phylogenet. Evol.">
        <title>Genome-scale phylogeny and comparative genomics of the fungal order Sordariales.</title>
        <authorList>
            <person name="Hensen N."/>
            <person name="Bonometti L."/>
            <person name="Westerberg I."/>
            <person name="Brannstrom I.O."/>
            <person name="Guillou S."/>
            <person name="Cros-Aarteil S."/>
            <person name="Calhoun S."/>
            <person name="Haridas S."/>
            <person name="Kuo A."/>
            <person name="Mondo S."/>
            <person name="Pangilinan J."/>
            <person name="Riley R."/>
            <person name="LaButti K."/>
            <person name="Andreopoulos B."/>
            <person name="Lipzen A."/>
            <person name="Chen C."/>
            <person name="Yan M."/>
            <person name="Daum C."/>
            <person name="Ng V."/>
            <person name="Clum A."/>
            <person name="Steindorff A."/>
            <person name="Ohm R.A."/>
            <person name="Martin F."/>
            <person name="Silar P."/>
            <person name="Natvig D.O."/>
            <person name="Lalanne C."/>
            <person name="Gautier V."/>
            <person name="Ament-Velasquez S.L."/>
            <person name="Kruys A."/>
            <person name="Hutchinson M.I."/>
            <person name="Powell A.J."/>
            <person name="Barry K."/>
            <person name="Miller A.N."/>
            <person name="Grigoriev I.V."/>
            <person name="Debuchy R."/>
            <person name="Gladieux P."/>
            <person name="Hiltunen Thoren M."/>
            <person name="Johannesson H."/>
        </authorList>
    </citation>
    <scope>NUCLEOTIDE SEQUENCE</scope>
    <source>
        <strain evidence="2">CBS 333.67</strain>
    </source>
</reference>
<feature type="transmembrane region" description="Helical" evidence="1">
    <location>
        <begin position="14"/>
        <end position="31"/>
    </location>
</feature>
<accession>A0AAJ0GPK0</accession>
<organism evidence="2 3">
    <name type="scientific">Chaetomium strumarium</name>
    <dbReference type="NCBI Taxonomy" id="1170767"/>
    <lineage>
        <taxon>Eukaryota</taxon>
        <taxon>Fungi</taxon>
        <taxon>Dikarya</taxon>
        <taxon>Ascomycota</taxon>
        <taxon>Pezizomycotina</taxon>
        <taxon>Sordariomycetes</taxon>
        <taxon>Sordariomycetidae</taxon>
        <taxon>Sordariales</taxon>
        <taxon>Chaetomiaceae</taxon>
        <taxon>Chaetomium</taxon>
    </lineage>
</organism>
<protein>
    <submittedName>
        <fullName evidence="2">Uncharacterized protein</fullName>
    </submittedName>
</protein>
<dbReference type="EMBL" id="JAUDZG010000006">
    <property type="protein sequence ID" value="KAK3303540.1"/>
    <property type="molecule type" value="Genomic_DNA"/>
</dbReference>